<proteinExistence type="predicted"/>
<name>A0A1I7XDW6_HETBA</name>
<evidence type="ECO:0000313" key="2">
    <source>
        <dbReference type="Proteomes" id="UP000095283"/>
    </source>
</evidence>
<dbReference type="Proteomes" id="UP000095283">
    <property type="component" value="Unplaced"/>
</dbReference>
<dbReference type="AlphaFoldDB" id="A0A1I7XDW6"/>
<feature type="compositionally biased region" description="Low complexity" evidence="1">
    <location>
        <begin position="21"/>
        <end position="31"/>
    </location>
</feature>
<evidence type="ECO:0000256" key="1">
    <source>
        <dbReference type="SAM" id="MobiDB-lite"/>
    </source>
</evidence>
<sequence length="79" mass="8304">MFHYQEGPLIGTNVQSVRPVSSLSSGSGDSGIYTMPPLPTARPPSVSPSGPSSPAIQLFSFALGFDNIAQELAKALELW</sequence>
<evidence type="ECO:0000313" key="3">
    <source>
        <dbReference type="WBParaSite" id="Hba_15902"/>
    </source>
</evidence>
<dbReference type="WBParaSite" id="Hba_15902">
    <property type="protein sequence ID" value="Hba_15902"/>
    <property type="gene ID" value="Hba_15902"/>
</dbReference>
<feature type="region of interest" description="Disordered" evidence="1">
    <location>
        <begin position="19"/>
        <end position="52"/>
    </location>
</feature>
<organism evidence="2 3">
    <name type="scientific">Heterorhabditis bacteriophora</name>
    <name type="common">Entomopathogenic nematode worm</name>
    <dbReference type="NCBI Taxonomy" id="37862"/>
    <lineage>
        <taxon>Eukaryota</taxon>
        <taxon>Metazoa</taxon>
        <taxon>Ecdysozoa</taxon>
        <taxon>Nematoda</taxon>
        <taxon>Chromadorea</taxon>
        <taxon>Rhabditida</taxon>
        <taxon>Rhabditina</taxon>
        <taxon>Rhabditomorpha</taxon>
        <taxon>Strongyloidea</taxon>
        <taxon>Heterorhabditidae</taxon>
        <taxon>Heterorhabditis</taxon>
    </lineage>
</organism>
<protein>
    <submittedName>
        <fullName evidence="3">Nucleoporin NUP53</fullName>
    </submittedName>
</protein>
<feature type="compositionally biased region" description="Pro residues" evidence="1">
    <location>
        <begin position="36"/>
        <end position="46"/>
    </location>
</feature>
<keyword evidence="2" id="KW-1185">Reference proteome</keyword>
<reference evidence="3" key="1">
    <citation type="submission" date="2016-11" db="UniProtKB">
        <authorList>
            <consortium name="WormBaseParasite"/>
        </authorList>
    </citation>
    <scope>IDENTIFICATION</scope>
</reference>
<accession>A0A1I7XDW6</accession>